<dbReference type="Proteomes" id="UP000092461">
    <property type="component" value="Unassembled WGS sequence"/>
</dbReference>
<feature type="compositionally biased region" description="Basic and acidic residues" evidence="1">
    <location>
        <begin position="135"/>
        <end position="144"/>
    </location>
</feature>
<feature type="region of interest" description="Disordered" evidence="1">
    <location>
        <begin position="239"/>
        <end position="288"/>
    </location>
</feature>
<evidence type="ECO:0000256" key="1">
    <source>
        <dbReference type="SAM" id="MobiDB-lite"/>
    </source>
</evidence>
<evidence type="ECO:0000313" key="3">
    <source>
        <dbReference type="EnsemblMetazoa" id="LLOJ000857-PA"/>
    </source>
</evidence>
<reference evidence="2" key="2">
    <citation type="journal article" date="2020" name="BMC">
        <title>Leishmania infection induces a limited differential gene expression in the sand fly midgut.</title>
        <authorList>
            <person name="Coutinho-Abreu I.V."/>
            <person name="Serafim T.D."/>
            <person name="Meneses C."/>
            <person name="Kamhawi S."/>
            <person name="Oliveira F."/>
            <person name="Valenzuela J.G."/>
        </authorList>
    </citation>
    <scope>NUCLEOTIDE SEQUENCE</scope>
    <source>
        <strain evidence="2">Jacobina</strain>
        <tissue evidence="2">Midgut</tissue>
    </source>
</reference>
<keyword evidence="4" id="KW-1185">Reference proteome</keyword>
<feature type="region of interest" description="Disordered" evidence="1">
    <location>
        <begin position="1"/>
        <end position="31"/>
    </location>
</feature>
<evidence type="ECO:0000313" key="4">
    <source>
        <dbReference type="Proteomes" id="UP000092461"/>
    </source>
</evidence>
<feature type="compositionally biased region" description="Polar residues" evidence="1">
    <location>
        <begin position="1"/>
        <end position="12"/>
    </location>
</feature>
<feature type="compositionally biased region" description="Basic and acidic residues" evidence="1">
    <location>
        <begin position="13"/>
        <end position="26"/>
    </location>
</feature>
<dbReference type="InterPro" id="IPR038832">
    <property type="entry name" value="CDCA3"/>
</dbReference>
<sequence>MGSSTSKFLQTMQEKKEVEEKCEIDPRSPSLHISRTPINEFLLKANSRITKAQDLTTNIETPLGGSYESISTRTKQLELLALDPRSPSQGIQRTPLSVGVSDDDEEEEAAQESAGESFESALSKIDFNDDDGDGKEEQPEKKLLETNFDYKPPEGAALVENTIDPRSPGLERTPSVFEDEAPPTSVMKDCENATPKSVRNVAPVKVFHDENTQQQQQQHLTPKQLIVGQEGNRTPLSCLANRGIPRSSLKTPANSQNFPVKTIGRGGTITKSATQSKIPLPTRRCVEN</sequence>
<dbReference type="AlphaFoldDB" id="A0A1B0CA84"/>
<reference evidence="4" key="1">
    <citation type="submission" date="2012-05" db="EMBL/GenBank/DDBJ databases">
        <title>Whole Genome Assembly of Lutzomyia longipalpis.</title>
        <authorList>
            <person name="Richards S."/>
            <person name="Qu C."/>
            <person name="Dillon R."/>
            <person name="Worley K."/>
            <person name="Scherer S."/>
            <person name="Batterton M."/>
            <person name="Taylor A."/>
            <person name="Hawes A."/>
            <person name="Hernandez B."/>
            <person name="Kovar C."/>
            <person name="Mandapat C."/>
            <person name="Pham C."/>
            <person name="Qu C."/>
            <person name="Jing C."/>
            <person name="Bess C."/>
            <person name="Bandaranaike D."/>
            <person name="Ngo D."/>
            <person name="Ongeri F."/>
            <person name="Arias F."/>
            <person name="Lara F."/>
            <person name="Weissenberger G."/>
            <person name="Kamau G."/>
            <person name="Han H."/>
            <person name="Shen H."/>
            <person name="Dinh H."/>
            <person name="Khalil I."/>
            <person name="Jones J."/>
            <person name="Shafer J."/>
            <person name="Jayaseelan J."/>
            <person name="Quiroz J."/>
            <person name="Blankenburg K."/>
            <person name="Nguyen L."/>
            <person name="Jackson L."/>
            <person name="Francisco L."/>
            <person name="Tang L.-Y."/>
            <person name="Pu L.-L."/>
            <person name="Perales L."/>
            <person name="Lorensuhewa L."/>
            <person name="Munidasa M."/>
            <person name="Coyle M."/>
            <person name="Taylor M."/>
            <person name="Puazo M."/>
            <person name="Firestine M."/>
            <person name="Scheel M."/>
            <person name="Javaid M."/>
            <person name="Wang M."/>
            <person name="Li M."/>
            <person name="Tabassum N."/>
            <person name="Saada N."/>
            <person name="Osuji N."/>
            <person name="Aqrawi P."/>
            <person name="Fu Q."/>
            <person name="Thornton R."/>
            <person name="Raj R."/>
            <person name="Goodspeed R."/>
            <person name="Mata R."/>
            <person name="Najjar R."/>
            <person name="Gubbala S."/>
            <person name="Lee S."/>
            <person name="Denson S."/>
            <person name="Patil S."/>
            <person name="Macmil S."/>
            <person name="Qi S."/>
            <person name="Matskevitch T."/>
            <person name="Palculict T."/>
            <person name="Mathew T."/>
            <person name="Vee V."/>
            <person name="Velamala V."/>
            <person name="Korchina V."/>
            <person name="Cai W."/>
            <person name="Liu W."/>
            <person name="Dai W."/>
            <person name="Zou X."/>
            <person name="Zhu Y."/>
            <person name="Zhang Y."/>
            <person name="Wu Y.-Q."/>
            <person name="Xin Y."/>
            <person name="Nazarath L."/>
            <person name="Kovar C."/>
            <person name="Han Y."/>
            <person name="Muzny D."/>
            <person name="Gibbs R."/>
        </authorList>
    </citation>
    <scope>NUCLEOTIDE SEQUENCE [LARGE SCALE GENOMIC DNA]</scope>
    <source>
        <strain evidence="4">Jacobina</strain>
    </source>
</reference>
<feature type="compositionally biased region" description="Polar residues" evidence="1">
    <location>
        <begin position="86"/>
        <end position="95"/>
    </location>
</feature>
<reference evidence="3" key="3">
    <citation type="submission" date="2020-05" db="UniProtKB">
        <authorList>
            <consortium name="EnsemblMetazoa"/>
        </authorList>
    </citation>
    <scope>IDENTIFICATION</scope>
    <source>
        <strain evidence="3">Jacobina</strain>
    </source>
</reference>
<protein>
    <submittedName>
        <fullName evidence="2 3">Uncharacterized protein</fullName>
    </submittedName>
</protein>
<accession>A0A1B0CA84</accession>
<feature type="compositionally biased region" description="Low complexity" evidence="1">
    <location>
        <begin position="111"/>
        <end position="121"/>
    </location>
</feature>
<dbReference type="VEuPathDB" id="VectorBase:LLOJ000857"/>
<proteinExistence type="predicted"/>
<evidence type="ECO:0000313" key="2">
    <source>
        <dbReference type="EMBL" id="MBC1173010.1"/>
    </source>
</evidence>
<dbReference type="PANTHER" id="PTHR34756:SF1">
    <property type="entry name" value="CELL DIVISION CYCLE-ASSOCIATED PROTEIN 3"/>
    <property type="match status" value="1"/>
</dbReference>
<dbReference type="PANTHER" id="PTHR34756">
    <property type="entry name" value="CELL DIVISION CYCLE-ASSOCIATED PROTEIN 3"/>
    <property type="match status" value="1"/>
</dbReference>
<feature type="region of interest" description="Disordered" evidence="1">
    <location>
        <begin position="81"/>
        <end position="191"/>
    </location>
</feature>
<dbReference type="VEuPathDB" id="VectorBase:LLONM1_007866"/>
<dbReference type="EnsemblMetazoa" id="LLOJ000857-RA">
    <property type="protein sequence ID" value="LLOJ000857-PA"/>
    <property type="gene ID" value="LLOJ000857"/>
</dbReference>
<dbReference type="EMBL" id="GITU01004307">
    <property type="protein sequence ID" value="MBC1173010.1"/>
    <property type="molecule type" value="Transcribed_RNA"/>
</dbReference>
<organism evidence="3 4">
    <name type="scientific">Lutzomyia longipalpis</name>
    <name type="common">Sand fly</name>
    <dbReference type="NCBI Taxonomy" id="7200"/>
    <lineage>
        <taxon>Eukaryota</taxon>
        <taxon>Metazoa</taxon>
        <taxon>Ecdysozoa</taxon>
        <taxon>Arthropoda</taxon>
        <taxon>Hexapoda</taxon>
        <taxon>Insecta</taxon>
        <taxon>Pterygota</taxon>
        <taxon>Neoptera</taxon>
        <taxon>Endopterygota</taxon>
        <taxon>Diptera</taxon>
        <taxon>Nematocera</taxon>
        <taxon>Psychodoidea</taxon>
        <taxon>Psychodidae</taxon>
        <taxon>Lutzomyia</taxon>
        <taxon>Lutzomyia</taxon>
    </lineage>
</organism>
<feature type="compositionally biased region" description="Polar residues" evidence="1">
    <location>
        <begin position="248"/>
        <end position="259"/>
    </location>
</feature>
<dbReference type="EMBL" id="AJWK01003398">
    <property type="status" value="NOT_ANNOTATED_CDS"/>
    <property type="molecule type" value="Genomic_DNA"/>
</dbReference>
<name>A0A1B0CA84_LUTLO</name>
<feature type="compositionally biased region" description="Acidic residues" evidence="1">
    <location>
        <begin position="101"/>
        <end position="110"/>
    </location>
</feature>